<dbReference type="Proteomes" id="UP000630887">
    <property type="component" value="Unassembled WGS sequence"/>
</dbReference>
<protein>
    <submittedName>
        <fullName evidence="1">Uncharacterized protein</fullName>
    </submittedName>
</protein>
<proteinExistence type="predicted"/>
<dbReference type="RefSeq" id="WP_203699530.1">
    <property type="nucleotide sequence ID" value="NZ_BAAALC010000067.1"/>
</dbReference>
<reference evidence="1 2" key="1">
    <citation type="submission" date="2021-01" db="EMBL/GenBank/DDBJ databases">
        <title>Whole genome shotgun sequence of Catellatospora coxensis NBRC 107359.</title>
        <authorList>
            <person name="Komaki H."/>
            <person name="Tamura T."/>
        </authorList>
    </citation>
    <scope>NUCLEOTIDE SEQUENCE [LARGE SCALE GENOMIC DNA]</scope>
    <source>
        <strain evidence="1 2">NBRC 107359</strain>
    </source>
</reference>
<dbReference type="EMBL" id="BONI01000154">
    <property type="protein sequence ID" value="GIG11585.1"/>
    <property type="molecule type" value="Genomic_DNA"/>
</dbReference>
<evidence type="ECO:0000313" key="1">
    <source>
        <dbReference type="EMBL" id="GIG11585.1"/>
    </source>
</evidence>
<evidence type="ECO:0000313" key="2">
    <source>
        <dbReference type="Proteomes" id="UP000630887"/>
    </source>
</evidence>
<accession>A0A8J3L324</accession>
<keyword evidence="2" id="KW-1185">Reference proteome</keyword>
<comment type="caution">
    <text evidence="1">The sequence shown here is derived from an EMBL/GenBank/DDBJ whole genome shotgun (WGS) entry which is preliminary data.</text>
</comment>
<sequence length="106" mass="11477">MGADLTVEPEAMRRAATAFRDFRETVENAGRVFDNPVLLDIGDFETSQAFGDSISEGIGQWRQALNMISATFDRSAGVLDSASRMLTDADESNDDIVLDDIDAIGS</sequence>
<name>A0A8J3L324_9ACTN</name>
<dbReference type="AlphaFoldDB" id="A0A8J3L324"/>
<gene>
    <name evidence="1" type="ORF">Cco03nite_82850</name>
</gene>
<organism evidence="1 2">
    <name type="scientific">Catellatospora coxensis</name>
    <dbReference type="NCBI Taxonomy" id="310354"/>
    <lineage>
        <taxon>Bacteria</taxon>
        <taxon>Bacillati</taxon>
        <taxon>Actinomycetota</taxon>
        <taxon>Actinomycetes</taxon>
        <taxon>Micromonosporales</taxon>
        <taxon>Micromonosporaceae</taxon>
        <taxon>Catellatospora</taxon>
    </lineage>
</organism>